<dbReference type="InterPro" id="IPR050383">
    <property type="entry name" value="GlyoxalaseI/FosfomycinResist"/>
</dbReference>
<dbReference type="CDD" id="cd07253">
    <property type="entry name" value="GLOD5"/>
    <property type="match status" value="1"/>
</dbReference>
<evidence type="ECO:0000313" key="2">
    <source>
        <dbReference type="EMBL" id="OYQ18763.1"/>
    </source>
</evidence>
<dbReference type="InterPro" id="IPR037523">
    <property type="entry name" value="VOC_core"/>
</dbReference>
<dbReference type="InterPro" id="IPR004360">
    <property type="entry name" value="Glyas_Fos-R_dOase_dom"/>
</dbReference>
<protein>
    <recommendedName>
        <fullName evidence="1">VOC domain-containing protein</fullName>
    </recommendedName>
</protein>
<dbReference type="PANTHER" id="PTHR21366:SF14">
    <property type="entry name" value="GLYOXALASE DOMAIN-CONTAINING PROTEIN 5"/>
    <property type="match status" value="1"/>
</dbReference>
<evidence type="ECO:0000313" key="3">
    <source>
        <dbReference type="Proteomes" id="UP000216361"/>
    </source>
</evidence>
<dbReference type="OrthoDB" id="9812656at2"/>
<dbReference type="Gene3D" id="3.10.180.10">
    <property type="entry name" value="2,3-Dihydroxybiphenyl 1,2-Dioxygenase, domain 1"/>
    <property type="match status" value="1"/>
</dbReference>
<comment type="caution">
    <text evidence="2">The sequence shown here is derived from an EMBL/GenBank/DDBJ whole genome shotgun (WGS) entry which is preliminary data.</text>
</comment>
<dbReference type="AlphaFoldDB" id="A0A255XP52"/>
<keyword evidence="3" id="KW-1185">Reference proteome</keyword>
<gene>
    <name evidence="2" type="ORF">CHR90_10925</name>
</gene>
<dbReference type="SUPFAM" id="SSF54593">
    <property type="entry name" value="Glyoxalase/Bleomycin resistance protein/Dihydroxybiphenyl dioxygenase"/>
    <property type="match status" value="1"/>
</dbReference>
<dbReference type="EMBL" id="NOXS01000032">
    <property type="protein sequence ID" value="OYQ18763.1"/>
    <property type="molecule type" value="Genomic_DNA"/>
</dbReference>
<dbReference type="RefSeq" id="WP_094409026.1">
    <property type="nucleotide sequence ID" value="NZ_BMJZ01000001.1"/>
</dbReference>
<feature type="domain" description="VOC" evidence="1">
    <location>
        <begin position="7"/>
        <end position="130"/>
    </location>
</feature>
<sequence>MTPTLTGLDHLVLAVRDMAASLDFYCRVLGCAEVTFGAGRKAVAFGTQKINLKVWTPDLATTPCEARVPTVGAGDLCFLTETPLPVWIDHLTAQGVAIEQGPVERTGAQGPILSVYCRDPDGTLIEIATPLLSKAG</sequence>
<dbReference type="PANTHER" id="PTHR21366">
    <property type="entry name" value="GLYOXALASE FAMILY PROTEIN"/>
    <property type="match status" value="1"/>
</dbReference>
<dbReference type="Proteomes" id="UP000216361">
    <property type="component" value="Unassembled WGS sequence"/>
</dbReference>
<dbReference type="InterPro" id="IPR029068">
    <property type="entry name" value="Glyas_Bleomycin-R_OHBP_Dase"/>
</dbReference>
<dbReference type="PROSITE" id="PS51819">
    <property type="entry name" value="VOC"/>
    <property type="match status" value="1"/>
</dbReference>
<organism evidence="2 3">
    <name type="scientific">Elstera cyanobacteriorum</name>
    <dbReference type="NCBI Taxonomy" id="2022747"/>
    <lineage>
        <taxon>Bacteria</taxon>
        <taxon>Pseudomonadati</taxon>
        <taxon>Pseudomonadota</taxon>
        <taxon>Alphaproteobacteria</taxon>
        <taxon>Rhodospirillales</taxon>
        <taxon>Rhodospirillaceae</taxon>
        <taxon>Elstera</taxon>
    </lineage>
</organism>
<proteinExistence type="predicted"/>
<evidence type="ECO:0000259" key="1">
    <source>
        <dbReference type="PROSITE" id="PS51819"/>
    </source>
</evidence>
<name>A0A255XP52_9PROT</name>
<reference evidence="2 3" key="1">
    <citation type="submission" date="2017-07" db="EMBL/GenBank/DDBJ databases">
        <title>Elstera cyanobacteriorum sp. nov., a novel bacterium isolated from cyanobacterial aggregates in a eutrophic lake.</title>
        <authorList>
            <person name="Cai H."/>
        </authorList>
    </citation>
    <scope>NUCLEOTIDE SEQUENCE [LARGE SCALE GENOMIC DNA]</scope>
    <source>
        <strain evidence="2 3">TH019</strain>
    </source>
</reference>
<dbReference type="Pfam" id="PF00903">
    <property type="entry name" value="Glyoxalase"/>
    <property type="match status" value="1"/>
</dbReference>
<accession>A0A255XP52</accession>